<dbReference type="GO" id="GO:0006886">
    <property type="term" value="P:intracellular protein transport"/>
    <property type="evidence" value="ECO:0000318"/>
    <property type="project" value="GO_Central"/>
</dbReference>
<dbReference type="KEGG" id="ehi:EHI_068230"/>
<keyword evidence="7" id="KW-1185">Reference proteome</keyword>
<dbReference type="InterPro" id="IPR005225">
    <property type="entry name" value="Small_GTP-bd"/>
</dbReference>
<organism evidence="6 7">
    <name type="scientific">Entamoeba histolytica (strain ATCC 30459 / HM-1:IMSS / ABRM)</name>
    <dbReference type="NCBI Taxonomy" id="294381"/>
    <lineage>
        <taxon>Eukaryota</taxon>
        <taxon>Amoebozoa</taxon>
        <taxon>Evosea</taxon>
        <taxon>Archamoebae</taxon>
        <taxon>Mastigamoebida</taxon>
        <taxon>Entamoebidae</taxon>
        <taxon>Entamoeba</taxon>
    </lineage>
</organism>
<keyword evidence="2" id="KW-0547">Nucleotide-binding</keyword>
<evidence type="ECO:0000313" key="7">
    <source>
        <dbReference type="Proteomes" id="UP000001926"/>
    </source>
</evidence>
<dbReference type="InterPro" id="IPR050227">
    <property type="entry name" value="Rab"/>
</dbReference>
<dbReference type="Gene3D" id="3.40.50.300">
    <property type="entry name" value="P-loop containing nucleotide triphosphate hydrolases"/>
    <property type="match status" value="1"/>
</dbReference>
<feature type="region of interest" description="Disordered" evidence="5">
    <location>
        <begin position="180"/>
        <end position="204"/>
    </location>
</feature>
<dbReference type="NCBIfam" id="TIGR00231">
    <property type="entry name" value="small_GTP"/>
    <property type="match status" value="1"/>
</dbReference>
<dbReference type="FunFam" id="3.40.50.300:FF:001430">
    <property type="entry name" value="Small GTPase EhRabM3, putative"/>
    <property type="match status" value="1"/>
</dbReference>
<dbReference type="PROSITE" id="PS51420">
    <property type="entry name" value="RHO"/>
    <property type="match status" value="1"/>
</dbReference>
<dbReference type="PROSITE" id="PS51419">
    <property type="entry name" value="RAB"/>
    <property type="match status" value="1"/>
</dbReference>
<dbReference type="OMA" id="PQRSCAC"/>
<dbReference type="PRINTS" id="PR00449">
    <property type="entry name" value="RASTRNSFRMNG"/>
</dbReference>
<name>A0A8U0WPQ5_ENTH1</name>
<dbReference type="GO" id="GO:0042147">
    <property type="term" value="P:retrograde transport, endosome to Golgi"/>
    <property type="evidence" value="ECO:0000318"/>
    <property type="project" value="GO_Central"/>
</dbReference>
<dbReference type="GO" id="GO:0005829">
    <property type="term" value="C:cytosol"/>
    <property type="evidence" value="ECO:0007669"/>
    <property type="project" value="GOC"/>
</dbReference>
<dbReference type="Pfam" id="PF00071">
    <property type="entry name" value="Ras"/>
    <property type="match status" value="1"/>
</dbReference>
<accession>A0A8U0WPQ5</accession>
<evidence type="ECO:0000256" key="1">
    <source>
        <dbReference type="ARBA" id="ARBA00010142"/>
    </source>
</evidence>
<dbReference type="GO" id="GO:0005525">
    <property type="term" value="F:GTP binding"/>
    <property type="evidence" value="ECO:0007669"/>
    <property type="project" value="UniProtKB-KW"/>
</dbReference>
<dbReference type="GO" id="GO:0005794">
    <property type="term" value="C:Golgi apparatus"/>
    <property type="evidence" value="ECO:0000318"/>
    <property type="project" value="GO_Central"/>
</dbReference>
<dbReference type="SMART" id="SM00174">
    <property type="entry name" value="RHO"/>
    <property type="match status" value="1"/>
</dbReference>
<dbReference type="HOGENOM" id="CLU_041217_10_6_1"/>
<dbReference type="SUPFAM" id="SSF52540">
    <property type="entry name" value="P-loop containing nucleoside triphosphate hydrolases"/>
    <property type="match status" value="1"/>
</dbReference>
<evidence type="ECO:0000256" key="2">
    <source>
        <dbReference type="ARBA" id="ARBA00022741"/>
    </source>
</evidence>
<reference evidence="6" key="1">
    <citation type="journal article" date="2005" name="Nature">
        <title>The genome of the protist parasite Entamoeba histolytica.</title>
        <authorList>
            <person name="Loftus B."/>
            <person name="Anderson I."/>
            <person name="Davies R."/>
            <person name="Alsmark U.C."/>
            <person name="Samuelson J."/>
            <person name="Amedeo P."/>
            <person name="Roncaglia P."/>
            <person name="Berriman M."/>
            <person name="Hirt R.P."/>
            <person name="Mann B.J."/>
            <person name="Nozaki T."/>
            <person name="Suh B."/>
            <person name="Pop M."/>
            <person name="Duchene M."/>
            <person name="Ackers J."/>
            <person name="Tannich E."/>
            <person name="Leippe M."/>
            <person name="Hofer M."/>
            <person name="Bruchhaus I."/>
            <person name="Willhoeft U."/>
            <person name="Bhattacharya A."/>
            <person name="Chillingworth T."/>
            <person name="Churcher C."/>
            <person name="Hance Z."/>
            <person name="Harris B."/>
            <person name="Harris D."/>
            <person name="Jagels K."/>
            <person name="Moule S."/>
            <person name="Mungall K."/>
            <person name="Ormond D."/>
            <person name="Squares R."/>
            <person name="Whitehead S."/>
            <person name="Quail M.A."/>
            <person name="Rabbinowitsch E."/>
            <person name="Norbertczak H."/>
            <person name="Price C."/>
            <person name="Wang Z."/>
            <person name="Guillen N."/>
            <person name="Gilchrist C."/>
            <person name="Stroup S.E."/>
            <person name="Bhattacharya S."/>
            <person name="Lohia A."/>
            <person name="Foster P.G."/>
            <person name="Sicheritz-Ponten T."/>
            <person name="Weber C."/>
            <person name="Singh U."/>
            <person name="Mukherjee C."/>
            <person name="El-Sayed N.M."/>
            <person name="Petri W.A.Jr."/>
            <person name="Clark C.G."/>
            <person name="Embley T.M."/>
            <person name="Barrell B."/>
            <person name="Fraser C.M."/>
            <person name="Hall N."/>
        </authorList>
    </citation>
    <scope>NUCLEOTIDE SEQUENCE [LARGE SCALE GENOMIC DNA]</scope>
    <source>
        <strain evidence="6">HM-1:IMSS</strain>
    </source>
</reference>
<dbReference type="InterPro" id="IPR001806">
    <property type="entry name" value="Small_GTPase"/>
</dbReference>
<dbReference type="RefSeq" id="XP_651723.1">
    <property type="nucleotide sequence ID" value="XM_646631.2"/>
</dbReference>
<dbReference type="OrthoDB" id="1436450at2759"/>
<dbReference type="GO" id="GO:0003924">
    <property type="term" value="F:GTPase activity"/>
    <property type="evidence" value="ECO:0000318"/>
    <property type="project" value="GO_Central"/>
</dbReference>
<keyword evidence="3" id="KW-0342">GTP-binding</keyword>
<evidence type="ECO:0000256" key="3">
    <source>
        <dbReference type="ARBA" id="ARBA00023134"/>
    </source>
</evidence>
<dbReference type="Proteomes" id="UP000001926">
    <property type="component" value="Partially assembled WGS sequence"/>
</dbReference>
<dbReference type="EMBL" id="DS571150">
    <property type="protein sequence ID" value="EAL46354.1"/>
    <property type="molecule type" value="Genomic_DNA"/>
</dbReference>
<dbReference type="GO" id="GO:0006891">
    <property type="term" value="P:intra-Golgi vesicle-mediated transport"/>
    <property type="evidence" value="ECO:0000318"/>
    <property type="project" value="GO_Central"/>
</dbReference>
<comment type="similarity">
    <text evidence="1">Belongs to the small GTPase superfamily. Rho family.</text>
</comment>
<dbReference type="PROSITE" id="PS51421">
    <property type="entry name" value="RAS"/>
    <property type="match status" value="1"/>
</dbReference>
<dbReference type="GO" id="GO:0006890">
    <property type="term" value="P:retrograde vesicle-mediated transport, Golgi to endoplasmic reticulum"/>
    <property type="evidence" value="ECO:0000318"/>
    <property type="project" value="GO_Central"/>
</dbReference>
<protein>
    <submittedName>
        <fullName evidence="6">Rab family GTPase</fullName>
    </submittedName>
</protein>
<dbReference type="InterPro" id="IPR027417">
    <property type="entry name" value="P-loop_NTPase"/>
</dbReference>
<dbReference type="SMART" id="SM00173">
    <property type="entry name" value="RAS"/>
    <property type="match status" value="1"/>
</dbReference>
<evidence type="ECO:0000256" key="5">
    <source>
        <dbReference type="SAM" id="MobiDB-lite"/>
    </source>
</evidence>
<evidence type="ECO:0000313" key="6">
    <source>
        <dbReference type="EMBL" id="EAL46354.1"/>
    </source>
</evidence>
<reference evidence="6" key="2">
    <citation type="submission" date="2007-03" db="EMBL/GenBank/DDBJ databases">
        <authorList>
            <person name="Lorenzi H."/>
            <person name="Amedeo P."/>
            <person name="Inman J."/>
            <person name="Schobel S."/>
            <person name="Caler E."/>
        </authorList>
    </citation>
    <scope>GENOME REANNOTATION</scope>
    <source>
        <strain evidence="6">HM-1:IMSS</strain>
    </source>
</reference>
<dbReference type="AlphaFoldDB" id="A0A8U0WPQ5"/>
<sequence length="204" mass="22558">MSKPVISVNVVIVGASAVGKTSLSNQLVNNIFSEDYTSTAGMDLFQDTMEMPDCSVSLTLRDTCGQEQYKSLASQYYRETQGALIVYDITNRESFDYLQDWIDDVSMYCPQGVKIVLVGNKVDLENDARAVTTAEGQQFASEGGYAFFETSAKMNIKVEEAFRELVTRIVQAEHANPAQVAQSSQDRVQITAQKSTPEEKKSCC</sequence>
<dbReference type="GeneID" id="3406036"/>
<dbReference type="CDD" id="cd00154">
    <property type="entry name" value="Rab"/>
    <property type="match status" value="1"/>
</dbReference>
<feature type="compositionally biased region" description="Polar residues" evidence="5">
    <location>
        <begin position="180"/>
        <end position="195"/>
    </location>
</feature>
<keyword evidence="4" id="KW-0449">Lipoprotein</keyword>
<proteinExistence type="inferred from homology"/>
<dbReference type="SMART" id="SM00176">
    <property type="entry name" value="RAN"/>
    <property type="match status" value="1"/>
</dbReference>
<dbReference type="PANTHER" id="PTHR47977">
    <property type="entry name" value="RAS-RELATED PROTEIN RAB"/>
    <property type="match status" value="1"/>
</dbReference>
<evidence type="ECO:0000256" key="4">
    <source>
        <dbReference type="ARBA" id="ARBA00023288"/>
    </source>
</evidence>
<gene>
    <name evidence="6" type="ORF">EHI_068230</name>
</gene>
<dbReference type="SMART" id="SM00175">
    <property type="entry name" value="RAB"/>
    <property type="match status" value="1"/>
</dbReference>
<dbReference type="GO" id="GO:0012505">
    <property type="term" value="C:endomembrane system"/>
    <property type="evidence" value="ECO:0000318"/>
    <property type="project" value="GO_Central"/>
</dbReference>